<evidence type="ECO:0000259" key="2">
    <source>
        <dbReference type="Pfam" id="PF13556"/>
    </source>
</evidence>
<dbReference type="InterPro" id="IPR042070">
    <property type="entry name" value="PucR_C-HTH_sf"/>
</dbReference>
<name>A0AAU6WGR4_9MICC</name>
<gene>
    <name evidence="3" type="ORF">QMQ05_04955</name>
</gene>
<dbReference type="AlphaFoldDB" id="A0AAU6WGR4"/>
<feature type="domain" description="PucR C-terminal helix-turn-helix" evidence="2">
    <location>
        <begin position="424"/>
        <end position="479"/>
    </location>
</feature>
<dbReference type="Proteomes" id="UP001486888">
    <property type="component" value="Chromosome"/>
</dbReference>
<dbReference type="Gene3D" id="1.10.10.2840">
    <property type="entry name" value="PucR C-terminal helix-turn-helix domain"/>
    <property type="match status" value="1"/>
</dbReference>
<dbReference type="KEGG" id="gey:QMQ05_04955"/>
<dbReference type="RefSeq" id="WP_345473506.1">
    <property type="nucleotide sequence ID" value="NZ_CP125942.1"/>
</dbReference>
<organism evidence="3 4">
    <name type="scientific">Glutamicibacter ectropisis</name>
    <dbReference type="NCBI Taxonomy" id="3046593"/>
    <lineage>
        <taxon>Bacteria</taxon>
        <taxon>Bacillati</taxon>
        <taxon>Actinomycetota</taxon>
        <taxon>Actinomycetes</taxon>
        <taxon>Micrococcales</taxon>
        <taxon>Micrococcaceae</taxon>
        <taxon>Glutamicibacter</taxon>
    </lineage>
</organism>
<evidence type="ECO:0000259" key="1">
    <source>
        <dbReference type="Pfam" id="PF07905"/>
    </source>
</evidence>
<dbReference type="PANTHER" id="PTHR33744">
    <property type="entry name" value="CARBOHYDRATE DIACID REGULATOR"/>
    <property type="match status" value="1"/>
</dbReference>
<dbReference type="InterPro" id="IPR012914">
    <property type="entry name" value="PucR_dom"/>
</dbReference>
<dbReference type="EMBL" id="CP125942">
    <property type="protein sequence ID" value="XAO46880.1"/>
    <property type="molecule type" value="Genomic_DNA"/>
</dbReference>
<dbReference type="InterPro" id="IPR051448">
    <property type="entry name" value="CdaR-like_regulators"/>
</dbReference>
<evidence type="ECO:0000313" key="3">
    <source>
        <dbReference type="EMBL" id="XAO46880.1"/>
    </source>
</evidence>
<protein>
    <submittedName>
        <fullName evidence="3">PucR family transcriptional regulator ligand-binding domain-containing protein</fullName>
    </submittedName>
</protein>
<dbReference type="InterPro" id="IPR025736">
    <property type="entry name" value="PucR_C-HTH_dom"/>
</dbReference>
<accession>A0AAU6WGR4</accession>
<proteinExistence type="predicted"/>
<reference evidence="3 4" key="1">
    <citation type="submission" date="2023-05" db="EMBL/GenBank/DDBJ databases">
        <title>Glutamicibacter sp. B1, complete genome.</title>
        <authorList>
            <person name="Long Y.H."/>
            <person name="Fang T."/>
            <person name="Li X.Y."/>
        </authorList>
    </citation>
    <scope>NUCLEOTIDE SEQUENCE [LARGE SCALE GENOMIC DNA]</scope>
    <source>
        <strain evidence="3 4">B1</strain>
    </source>
</reference>
<dbReference type="PANTHER" id="PTHR33744:SF1">
    <property type="entry name" value="DNA-BINDING TRANSCRIPTIONAL ACTIVATOR ADER"/>
    <property type="match status" value="1"/>
</dbReference>
<keyword evidence="4" id="KW-1185">Reference proteome</keyword>
<sequence>MKISDLLDMEAAGCRIIAGAGGVDREILWAHSCELPDPYRWLGQNELLMTIGHCLPADPAEHVDFIRRLERAGLSGMVMEDSEKPPKLHPDALLAADRLALPVILMKRAIPFASIARMVAAANDSNQAQQLMTLNQLYRAVLGNFDDPLGFKRQLEGVFKVAMTTVDLLTGVEILPGTLSLHSEEIKQLANGALPYGKAMINRMGSLRAGEVSAWSLPTQRPTALLVEESPGSMLDSFTMTHLSQVVAGEANRRTHTTLGLAHQRSHLLTDALDSSIVQERLLRDAAQLQQPIHDLTVAVTSMQNEELLFTALSLAGIAHASHGHNGHYVSLVSTKDVQALAKLAEYHHFGIGVSPTIANLEGVRDGLLRAQLAYESWDGSSAEVISYEDVGFSIAPRSESEAKEIVERVLGPLRQAGASEQTLIDTLCAYLDEDRNWNATSARLGIHRQTLGYRIGRIEQLTGRNLKSSKDLAELWVARTALKRS</sequence>
<feature type="domain" description="Purine catabolism PurC-like" evidence="1">
    <location>
        <begin position="7"/>
        <end position="120"/>
    </location>
</feature>
<evidence type="ECO:0000313" key="4">
    <source>
        <dbReference type="Proteomes" id="UP001486888"/>
    </source>
</evidence>
<dbReference type="Pfam" id="PF07905">
    <property type="entry name" value="PucR"/>
    <property type="match status" value="1"/>
</dbReference>
<dbReference type="Pfam" id="PF13556">
    <property type="entry name" value="HTH_30"/>
    <property type="match status" value="1"/>
</dbReference>